<name>A0ABT4LG84_9PROT</name>
<reference evidence="4" key="1">
    <citation type="submission" date="2022-12" db="EMBL/GenBank/DDBJ databases">
        <title>Bacterial isolates from different developmental stages of Nematostella vectensis.</title>
        <authorList>
            <person name="Fraune S."/>
        </authorList>
    </citation>
    <scope>NUCLEOTIDE SEQUENCE</scope>
    <source>
        <strain evidence="4">G21630-S1</strain>
    </source>
</reference>
<sequence>MSIEIELYDYYRSSASYRVRIALELKNRPYQKIPINLKTGGHHELSYRTINPQGLVPSLIIGPKVLTQSMAILEYLEEVYPDPPLLPRNPFERAEVRSIAQIIACDIHPLNNLRVLNYLKQETTLDEQQVSDWYQHWVHEGFLAIEQRLVTSAGEYSYGSDITLADICLAPQVYNAKRFSCDLSPYPTLIRVAGNLSQLSAFTRSHPDSN</sequence>
<comment type="similarity">
    <text evidence="1">Belongs to the GST superfamily. Zeta family.</text>
</comment>
<gene>
    <name evidence="4" type="primary">maiA</name>
    <name evidence="4" type="ORF">O4H49_05000</name>
</gene>
<dbReference type="Pfam" id="PF13417">
    <property type="entry name" value="GST_N_3"/>
    <property type="match status" value="1"/>
</dbReference>
<dbReference type="GO" id="GO:0016034">
    <property type="term" value="F:maleylacetoacetate isomerase activity"/>
    <property type="evidence" value="ECO:0007669"/>
    <property type="project" value="UniProtKB-EC"/>
</dbReference>
<organism evidence="4 5">
    <name type="scientific">Kiloniella laminariae</name>
    <dbReference type="NCBI Taxonomy" id="454162"/>
    <lineage>
        <taxon>Bacteria</taxon>
        <taxon>Pseudomonadati</taxon>
        <taxon>Pseudomonadota</taxon>
        <taxon>Alphaproteobacteria</taxon>
        <taxon>Rhodospirillales</taxon>
        <taxon>Kiloniellaceae</taxon>
        <taxon>Kiloniella</taxon>
    </lineage>
</organism>
<feature type="domain" description="GST N-terminal" evidence="2">
    <location>
        <begin position="3"/>
        <end position="84"/>
    </location>
</feature>
<dbReference type="Gene3D" id="1.20.1050.10">
    <property type="match status" value="1"/>
</dbReference>
<evidence type="ECO:0000259" key="3">
    <source>
        <dbReference type="PROSITE" id="PS50405"/>
    </source>
</evidence>
<dbReference type="InterPro" id="IPR010987">
    <property type="entry name" value="Glutathione-S-Trfase_C-like"/>
</dbReference>
<dbReference type="PANTHER" id="PTHR42673">
    <property type="entry name" value="MALEYLACETOACETATE ISOMERASE"/>
    <property type="match status" value="1"/>
</dbReference>
<dbReference type="InterPro" id="IPR034333">
    <property type="entry name" value="GST_Zeta_N"/>
</dbReference>
<dbReference type="EMBL" id="JAPWGY010000002">
    <property type="protein sequence ID" value="MCZ4280121.1"/>
    <property type="molecule type" value="Genomic_DNA"/>
</dbReference>
<dbReference type="EC" id="5.2.1.2" evidence="4"/>
<dbReference type="Proteomes" id="UP001069802">
    <property type="component" value="Unassembled WGS sequence"/>
</dbReference>
<dbReference type="InterPro" id="IPR040079">
    <property type="entry name" value="Glutathione_S-Trfase"/>
</dbReference>
<dbReference type="CDD" id="cd03042">
    <property type="entry name" value="GST_N_Zeta"/>
    <property type="match status" value="1"/>
</dbReference>
<evidence type="ECO:0000259" key="2">
    <source>
        <dbReference type="PROSITE" id="PS50404"/>
    </source>
</evidence>
<dbReference type="RefSeq" id="WP_269422333.1">
    <property type="nucleotide sequence ID" value="NZ_JAPWGY010000002.1"/>
</dbReference>
<dbReference type="CDD" id="cd03191">
    <property type="entry name" value="GST_C_Zeta"/>
    <property type="match status" value="1"/>
</dbReference>
<dbReference type="SFLD" id="SFLDS00019">
    <property type="entry name" value="Glutathione_Transferase_(cytos"/>
    <property type="match status" value="1"/>
</dbReference>
<dbReference type="PROSITE" id="PS50404">
    <property type="entry name" value="GST_NTER"/>
    <property type="match status" value="1"/>
</dbReference>
<dbReference type="PANTHER" id="PTHR42673:SF21">
    <property type="entry name" value="GLUTATHIONE S-TRANSFERASE YFCF"/>
    <property type="match status" value="1"/>
</dbReference>
<feature type="domain" description="GST C-terminal" evidence="3">
    <location>
        <begin position="89"/>
        <end position="210"/>
    </location>
</feature>
<dbReference type="Gene3D" id="3.40.30.10">
    <property type="entry name" value="Glutaredoxin"/>
    <property type="match status" value="1"/>
</dbReference>
<dbReference type="NCBIfam" id="TIGR01262">
    <property type="entry name" value="maiA"/>
    <property type="match status" value="1"/>
</dbReference>
<evidence type="ECO:0000313" key="4">
    <source>
        <dbReference type="EMBL" id="MCZ4280121.1"/>
    </source>
</evidence>
<dbReference type="InterPro" id="IPR004045">
    <property type="entry name" value="Glutathione_S-Trfase_N"/>
</dbReference>
<dbReference type="InterPro" id="IPR034330">
    <property type="entry name" value="GST_Zeta_C"/>
</dbReference>
<dbReference type="SUPFAM" id="SSF52833">
    <property type="entry name" value="Thioredoxin-like"/>
    <property type="match status" value="1"/>
</dbReference>
<keyword evidence="4" id="KW-0413">Isomerase</keyword>
<dbReference type="SFLD" id="SFLDG00358">
    <property type="entry name" value="Main_(cytGST)"/>
    <property type="match status" value="1"/>
</dbReference>
<dbReference type="InterPro" id="IPR036249">
    <property type="entry name" value="Thioredoxin-like_sf"/>
</dbReference>
<dbReference type="InterPro" id="IPR036282">
    <property type="entry name" value="Glutathione-S-Trfase_C_sf"/>
</dbReference>
<protein>
    <submittedName>
        <fullName evidence="4">Maleylacetoacetate isomerase</fullName>
        <ecNumber evidence="4">5.2.1.2</ecNumber>
    </submittedName>
</protein>
<comment type="caution">
    <text evidence="4">The sequence shown here is derived from an EMBL/GenBank/DDBJ whole genome shotgun (WGS) entry which is preliminary data.</text>
</comment>
<accession>A0ABT4LG84</accession>
<dbReference type="InterPro" id="IPR005955">
    <property type="entry name" value="GST_Zeta"/>
</dbReference>
<evidence type="ECO:0000256" key="1">
    <source>
        <dbReference type="ARBA" id="ARBA00010007"/>
    </source>
</evidence>
<keyword evidence="5" id="KW-1185">Reference proteome</keyword>
<evidence type="ECO:0000313" key="5">
    <source>
        <dbReference type="Proteomes" id="UP001069802"/>
    </source>
</evidence>
<proteinExistence type="inferred from homology"/>
<dbReference type="SUPFAM" id="SSF47616">
    <property type="entry name" value="GST C-terminal domain-like"/>
    <property type="match status" value="1"/>
</dbReference>
<dbReference type="PROSITE" id="PS50405">
    <property type="entry name" value="GST_CTER"/>
    <property type="match status" value="1"/>
</dbReference>